<gene>
    <name evidence="5" type="ORF">SAMN04488109_6016</name>
</gene>
<keyword evidence="2" id="KW-0560">Oxidoreductase</keyword>
<dbReference type="EMBL" id="FQWQ01000005">
    <property type="protein sequence ID" value="SHH90976.1"/>
    <property type="molecule type" value="Genomic_DNA"/>
</dbReference>
<dbReference type="GO" id="GO:0016491">
    <property type="term" value="F:oxidoreductase activity"/>
    <property type="evidence" value="ECO:0007669"/>
    <property type="project" value="UniProtKB-KW"/>
</dbReference>
<evidence type="ECO:0000256" key="3">
    <source>
        <dbReference type="RuleBase" id="RU000363"/>
    </source>
</evidence>
<evidence type="ECO:0000313" key="5">
    <source>
        <dbReference type="EMBL" id="SHH90976.1"/>
    </source>
</evidence>
<reference evidence="5 6" key="1">
    <citation type="submission" date="2016-11" db="EMBL/GenBank/DDBJ databases">
        <authorList>
            <person name="Jaros S."/>
            <person name="Januszkiewicz K."/>
            <person name="Wedrychowicz H."/>
        </authorList>
    </citation>
    <scope>NUCLEOTIDE SEQUENCE [LARGE SCALE GENOMIC DNA]</scope>
    <source>
        <strain evidence="5 6">DSM 24574</strain>
    </source>
</reference>
<dbReference type="CDD" id="cd05374">
    <property type="entry name" value="17beta-HSD-like_SDR_c"/>
    <property type="match status" value="1"/>
</dbReference>
<dbReference type="Gene3D" id="3.40.50.720">
    <property type="entry name" value="NAD(P)-binding Rossmann-like Domain"/>
    <property type="match status" value="1"/>
</dbReference>
<dbReference type="STRING" id="947013.SAMN04488109_6016"/>
<evidence type="ECO:0000256" key="1">
    <source>
        <dbReference type="ARBA" id="ARBA00006484"/>
    </source>
</evidence>
<keyword evidence="6" id="KW-1185">Reference proteome</keyword>
<dbReference type="RefSeq" id="WP_073142027.1">
    <property type="nucleotide sequence ID" value="NZ_FQWQ01000005.1"/>
</dbReference>
<dbReference type="SMART" id="SM00822">
    <property type="entry name" value="PKS_KR"/>
    <property type="match status" value="1"/>
</dbReference>
<dbReference type="OrthoDB" id="9786056at2"/>
<protein>
    <submittedName>
        <fullName evidence="5">NADP-dependent 3-hydroxy acid dehydrogenase YdfG</fullName>
    </submittedName>
</protein>
<accession>A0A1M5WTS4</accession>
<dbReference type="AlphaFoldDB" id="A0A1M5WTS4"/>
<comment type="similarity">
    <text evidence="1 3">Belongs to the short-chain dehydrogenases/reductases (SDR) family.</text>
</comment>
<dbReference type="InterPro" id="IPR020904">
    <property type="entry name" value="Sc_DH/Rdtase_CS"/>
</dbReference>
<dbReference type="PROSITE" id="PS00061">
    <property type="entry name" value="ADH_SHORT"/>
    <property type="match status" value="1"/>
</dbReference>
<evidence type="ECO:0000313" key="6">
    <source>
        <dbReference type="Proteomes" id="UP000184212"/>
    </source>
</evidence>
<dbReference type="InterPro" id="IPR057326">
    <property type="entry name" value="KR_dom"/>
</dbReference>
<feature type="domain" description="Ketoreductase" evidence="4">
    <location>
        <begin position="4"/>
        <end position="186"/>
    </location>
</feature>
<dbReference type="PRINTS" id="PR00080">
    <property type="entry name" value="SDRFAMILY"/>
</dbReference>
<sequence>MKKKTWFVTGASKGLGLSLVKTLLAGGYPVAATSRTLGDLQNAVGVASANFLPLSVNLLDEKSVATAIDATIKHFGSIDVVVNNAGYGLAGALEELSDAETRANFDVNVFGALNVIRQALPHLRQQSSGHIFNIASVGGFTGGFPGFGIYCATKFAMHGFSESLAEEVKAFGIRVTVVSPGYFRTNFLEASSLSVPSHPIEDYKSVREMQSLHQNNYNGNQPGDPDKASAVLIQVAESKDSLLHLFLGPDAYQFAEQKMSAVHKDMDAVRATATATNF</sequence>
<name>A0A1M5WTS4_9BACT</name>
<dbReference type="PANTHER" id="PTHR43976:SF16">
    <property type="entry name" value="SHORT-CHAIN DEHYDROGENASE_REDUCTASE FAMILY PROTEIN"/>
    <property type="match status" value="1"/>
</dbReference>
<dbReference type="PANTHER" id="PTHR43976">
    <property type="entry name" value="SHORT CHAIN DEHYDROGENASE"/>
    <property type="match status" value="1"/>
</dbReference>
<dbReference type="Proteomes" id="UP000184212">
    <property type="component" value="Unassembled WGS sequence"/>
</dbReference>
<dbReference type="InterPro" id="IPR002347">
    <property type="entry name" value="SDR_fam"/>
</dbReference>
<dbReference type="Pfam" id="PF00106">
    <property type="entry name" value="adh_short"/>
    <property type="match status" value="1"/>
</dbReference>
<proteinExistence type="inferred from homology"/>
<dbReference type="SUPFAM" id="SSF51735">
    <property type="entry name" value="NAD(P)-binding Rossmann-fold domains"/>
    <property type="match status" value="1"/>
</dbReference>
<evidence type="ECO:0000259" key="4">
    <source>
        <dbReference type="SMART" id="SM00822"/>
    </source>
</evidence>
<evidence type="ECO:0000256" key="2">
    <source>
        <dbReference type="ARBA" id="ARBA00023002"/>
    </source>
</evidence>
<dbReference type="InterPro" id="IPR036291">
    <property type="entry name" value="NAD(P)-bd_dom_sf"/>
</dbReference>
<dbReference type="PRINTS" id="PR00081">
    <property type="entry name" value="GDHRDH"/>
</dbReference>
<dbReference type="InterPro" id="IPR051911">
    <property type="entry name" value="SDR_oxidoreductase"/>
</dbReference>
<organism evidence="5 6">
    <name type="scientific">Chryseolinea serpens</name>
    <dbReference type="NCBI Taxonomy" id="947013"/>
    <lineage>
        <taxon>Bacteria</taxon>
        <taxon>Pseudomonadati</taxon>
        <taxon>Bacteroidota</taxon>
        <taxon>Cytophagia</taxon>
        <taxon>Cytophagales</taxon>
        <taxon>Fulvivirgaceae</taxon>
        <taxon>Chryseolinea</taxon>
    </lineage>
</organism>